<organism evidence="1 2">
    <name type="scientific">Setaria digitata</name>
    <dbReference type="NCBI Taxonomy" id="48799"/>
    <lineage>
        <taxon>Eukaryota</taxon>
        <taxon>Metazoa</taxon>
        <taxon>Ecdysozoa</taxon>
        <taxon>Nematoda</taxon>
        <taxon>Chromadorea</taxon>
        <taxon>Rhabditida</taxon>
        <taxon>Spirurina</taxon>
        <taxon>Spiruromorpha</taxon>
        <taxon>Filarioidea</taxon>
        <taxon>Setariidae</taxon>
        <taxon>Setaria</taxon>
    </lineage>
</organism>
<dbReference type="WBParaSite" id="sdigi.contig50.g2969.t1">
    <property type="protein sequence ID" value="sdigi.contig50.g2969.t1"/>
    <property type="gene ID" value="sdigi.contig50.g2969"/>
</dbReference>
<dbReference type="SMART" id="SM00289">
    <property type="entry name" value="WR1"/>
    <property type="match status" value="10"/>
</dbReference>
<evidence type="ECO:0000313" key="1">
    <source>
        <dbReference type="Proteomes" id="UP000887581"/>
    </source>
</evidence>
<sequence length="634" mass="69976">MSDNTPYYCFPTESVHCPDNYACSQAVNHFGTYVCCSELSATIPHSINLTPALDENGDKIYCTPNNPLTCPANTICIKSANSPDEYFCCDSSSSHKICPDNQVASVLPNGQLEVCIGAGASCSQIGYTCQISLELFTWVCCGYSTAMAVCLDGRETFYETEGMKITTSFTSTLSVLSRRKSKARTKTTPKSSNTVATTATTTMITSTLGTTVKPECPFAWHPYVAYQTGDNQFCSSITDKSCPSGYSCTHSTHHGIYMCCRFGSGLQCATGTNILLVNNRPRLCTVTGANICPVGYSCQISTLENIYICCGDIQIEDERTIIRPFGNHIRCKNDLSIPALIYNHYIRFCSTVGSYNECPNGYICSNSNQTNVNVCCRTVLSGLLIIKVEPEEAFCGENAFPYHENGNPLECSDDKDNICPECPSGVIPNFPKYCQHLDDCQLDEECEEAKNMNGIHICCPKTIQNRTRCLGRETFLTDAVPVSCSSTTNCPDDYECSNLTTTNDYACCMKESKLMQICPDNRDPYRKFMDDGPLYCDKNDFTCPKGYLCKQSLLNGRFICCSPIGFCQLGKLPQLDSDTNQAKRCFTEFDDNSTYSNACKEGFTCQQSTVKYLRVCCDSSNNTANHHFNVKSKS</sequence>
<dbReference type="InterPro" id="IPR006150">
    <property type="entry name" value="Cys_repeat_1"/>
</dbReference>
<reference evidence="2" key="1">
    <citation type="submission" date="2022-11" db="UniProtKB">
        <authorList>
            <consortium name="WormBaseParasite"/>
        </authorList>
    </citation>
    <scope>IDENTIFICATION</scope>
</reference>
<proteinExistence type="predicted"/>
<dbReference type="Pfam" id="PF14625">
    <property type="entry name" value="Lustrin_cystein"/>
    <property type="match status" value="7"/>
</dbReference>
<dbReference type="InterPro" id="IPR028150">
    <property type="entry name" value="Lustrin_cystein"/>
</dbReference>
<evidence type="ECO:0000313" key="2">
    <source>
        <dbReference type="WBParaSite" id="sdigi.contig50.g2969.t1"/>
    </source>
</evidence>
<keyword evidence="1" id="KW-1185">Reference proteome</keyword>
<dbReference type="PANTHER" id="PTHR46339:SF15">
    <property type="entry name" value="CC DOMAIN-CONTAINING PROTEIN"/>
    <property type="match status" value="1"/>
</dbReference>
<dbReference type="InterPro" id="IPR053014">
    <property type="entry name" value="Cuticle_assoc_divergent"/>
</dbReference>
<dbReference type="Proteomes" id="UP000887581">
    <property type="component" value="Unplaced"/>
</dbReference>
<name>A0A915PZT7_9BILA</name>
<protein>
    <submittedName>
        <fullName evidence="2">EGF-like domain-containing protein</fullName>
    </submittedName>
</protein>
<dbReference type="PANTHER" id="PTHR46339">
    <property type="entry name" value="PROTEIN CBG15282-RELATED"/>
    <property type="match status" value="1"/>
</dbReference>
<accession>A0A915PZT7</accession>
<dbReference type="AlphaFoldDB" id="A0A915PZT7"/>